<dbReference type="GO" id="GO:0016987">
    <property type="term" value="F:sigma factor activity"/>
    <property type="evidence" value="ECO:0007669"/>
    <property type="project" value="UniProtKB-KW"/>
</dbReference>
<dbReference type="OrthoDB" id="9782703at2"/>
<dbReference type="Pfam" id="PF04542">
    <property type="entry name" value="Sigma70_r2"/>
    <property type="match status" value="1"/>
</dbReference>
<dbReference type="EMBL" id="CP036316">
    <property type="protein sequence ID" value="QDT66923.1"/>
    <property type="molecule type" value="Genomic_DNA"/>
</dbReference>
<dbReference type="InterPro" id="IPR007627">
    <property type="entry name" value="RNA_pol_sigma70_r2"/>
</dbReference>
<dbReference type="NCBIfam" id="TIGR02989">
    <property type="entry name" value="Sig-70_gvs1"/>
    <property type="match status" value="1"/>
</dbReference>
<dbReference type="Gene3D" id="1.10.1740.10">
    <property type="match status" value="1"/>
</dbReference>
<dbReference type="SUPFAM" id="SSF88659">
    <property type="entry name" value="Sigma3 and sigma4 domains of RNA polymerase sigma factors"/>
    <property type="match status" value="1"/>
</dbReference>
<dbReference type="InterPro" id="IPR014284">
    <property type="entry name" value="RNA_pol_sigma-70_dom"/>
</dbReference>
<dbReference type="InterPro" id="IPR013324">
    <property type="entry name" value="RNA_pol_sigma_r3/r4-like"/>
</dbReference>
<dbReference type="InterPro" id="IPR013325">
    <property type="entry name" value="RNA_pol_sigma_r2"/>
</dbReference>
<keyword evidence="4" id="KW-0804">Transcription</keyword>
<evidence type="ECO:0000256" key="3">
    <source>
        <dbReference type="ARBA" id="ARBA00023082"/>
    </source>
</evidence>
<proteinExistence type="inferred from homology"/>
<dbReference type="Proteomes" id="UP000319976">
    <property type="component" value="Chromosome"/>
</dbReference>
<evidence type="ECO:0000313" key="7">
    <source>
        <dbReference type="EMBL" id="QDT66923.1"/>
    </source>
</evidence>
<gene>
    <name evidence="7" type="primary">sigV</name>
    <name evidence="7" type="ORF">V22_41950</name>
</gene>
<evidence type="ECO:0000256" key="4">
    <source>
        <dbReference type="ARBA" id="ARBA00023163"/>
    </source>
</evidence>
<dbReference type="Pfam" id="PF08281">
    <property type="entry name" value="Sigma70_r4_2"/>
    <property type="match status" value="1"/>
</dbReference>
<dbReference type="SUPFAM" id="SSF88946">
    <property type="entry name" value="Sigma2 domain of RNA polymerase sigma factors"/>
    <property type="match status" value="1"/>
</dbReference>
<dbReference type="AlphaFoldDB" id="A0A517TEX6"/>
<organism evidence="7 8">
    <name type="scientific">Calycomorphotria hydatis</name>
    <dbReference type="NCBI Taxonomy" id="2528027"/>
    <lineage>
        <taxon>Bacteria</taxon>
        <taxon>Pseudomonadati</taxon>
        <taxon>Planctomycetota</taxon>
        <taxon>Planctomycetia</taxon>
        <taxon>Planctomycetales</taxon>
        <taxon>Planctomycetaceae</taxon>
        <taxon>Calycomorphotria</taxon>
    </lineage>
</organism>
<reference evidence="7 8" key="1">
    <citation type="submission" date="2019-02" db="EMBL/GenBank/DDBJ databases">
        <title>Deep-cultivation of Planctomycetes and their phenomic and genomic characterization uncovers novel biology.</title>
        <authorList>
            <person name="Wiegand S."/>
            <person name="Jogler M."/>
            <person name="Boedeker C."/>
            <person name="Pinto D."/>
            <person name="Vollmers J."/>
            <person name="Rivas-Marin E."/>
            <person name="Kohn T."/>
            <person name="Peeters S.H."/>
            <person name="Heuer A."/>
            <person name="Rast P."/>
            <person name="Oberbeckmann S."/>
            <person name="Bunk B."/>
            <person name="Jeske O."/>
            <person name="Meyerdierks A."/>
            <person name="Storesund J.E."/>
            <person name="Kallscheuer N."/>
            <person name="Luecker S."/>
            <person name="Lage O.M."/>
            <person name="Pohl T."/>
            <person name="Merkel B.J."/>
            <person name="Hornburger P."/>
            <person name="Mueller R.-W."/>
            <person name="Bruemmer F."/>
            <person name="Labrenz M."/>
            <person name="Spormann A.M."/>
            <person name="Op den Camp H."/>
            <person name="Overmann J."/>
            <person name="Amann R."/>
            <person name="Jetten M.S.M."/>
            <person name="Mascher T."/>
            <person name="Medema M.H."/>
            <person name="Devos D.P."/>
            <person name="Kaster A.-K."/>
            <person name="Ovreas L."/>
            <person name="Rohde M."/>
            <person name="Galperin M.Y."/>
            <person name="Jogler C."/>
        </authorList>
    </citation>
    <scope>NUCLEOTIDE SEQUENCE [LARGE SCALE GENOMIC DNA]</scope>
    <source>
        <strain evidence="7 8">V22</strain>
    </source>
</reference>
<dbReference type="GO" id="GO:0003677">
    <property type="term" value="F:DNA binding"/>
    <property type="evidence" value="ECO:0007669"/>
    <property type="project" value="InterPro"/>
</dbReference>
<evidence type="ECO:0000259" key="5">
    <source>
        <dbReference type="Pfam" id="PF04542"/>
    </source>
</evidence>
<sequence>MLHVLLRTVRTLNSRSPVISILMRSNRQTFNVSHSTEDEEHILRAEFVQLMTQHQRAIRRSVIQLVGNIHDADDVMQDACVKLIRNFSSYDRSQSFRRWATTIALNQARDFLRKRQRERRCGLPEEAITQLMKVQNAITEIFDLRSEKLAECLQELPRRDQRMIWDCYGNDEKAVAWAEKHDQSVNTVHSRLRRLRKKLFDCVNRKLGLTQRGAS</sequence>
<dbReference type="PANTHER" id="PTHR43133">
    <property type="entry name" value="RNA POLYMERASE ECF-TYPE SIGMA FACTO"/>
    <property type="match status" value="1"/>
</dbReference>
<dbReference type="InterPro" id="IPR036388">
    <property type="entry name" value="WH-like_DNA-bd_sf"/>
</dbReference>
<dbReference type="KEGG" id="chya:V22_41950"/>
<dbReference type="GO" id="GO:0006352">
    <property type="term" value="P:DNA-templated transcription initiation"/>
    <property type="evidence" value="ECO:0007669"/>
    <property type="project" value="InterPro"/>
</dbReference>
<protein>
    <submittedName>
        <fullName evidence="7">RNA polymerase sigma factor SigV</fullName>
    </submittedName>
</protein>
<dbReference type="InterPro" id="IPR013249">
    <property type="entry name" value="RNA_pol_sigma70_r4_t2"/>
</dbReference>
<comment type="similarity">
    <text evidence="1">Belongs to the sigma-70 factor family. ECF subfamily.</text>
</comment>
<dbReference type="Gene3D" id="1.10.10.10">
    <property type="entry name" value="Winged helix-like DNA-binding domain superfamily/Winged helix DNA-binding domain"/>
    <property type="match status" value="1"/>
</dbReference>
<evidence type="ECO:0000259" key="6">
    <source>
        <dbReference type="Pfam" id="PF08281"/>
    </source>
</evidence>
<keyword evidence="2" id="KW-0805">Transcription regulation</keyword>
<feature type="domain" description="RNA polymerase sigma-70 region 2" evidence="5">
    <location>
        <begin position="50"/>
        <end position="117"/>
    </location>
</feature>
<dbReference type="InterPro" id="IPR014331">
    <property type="entry name" value="RNA_pol_sigma70_ECF_RHOBA"/>
</dbReference>
<dbReference type="InterPro" id="IPR039425">
    <property type="entry name" value="RNA_pol_sigma-70-like"/>
</dbReference>
<name>A0A517TEX6_9PLAN</name>
<dbReference type="NCBIfam" id="TIGR02937">
    <property type="entry name" value="sigma70-ECF"/>
    <property type="match status" value="1"/>
</dbReference>
<feature type="domain" description="RNA polymerase sigma factor 70 region 4 type 2" evidence="6">
    <location>
        <begin position="147"/>
        <end position="199"/>
    </location>
</feature>
<accession>A0A517TEX6</accession>
<evidence type="ECO:0000313" key="8">
    <source>
        <dbReference type="Proteomes" id="UP000319976"/>
    </source>
</evidence>
<evidence type="ECO:0000256" key="2">
    <source>
        <dbReference type="ARBA" id="ARBA00023015"/>
    </source>
</evidence>
<evidence type="ECO:0000256" key="1">
    <source>
        <dbReference type="ARBA" id="ARBA00010641"/>
    </source>
</evidence>
<keyword evidence="3" id="KW-0731">Sigma factor</keyword>
<dbReference type="PANTHER" id="PTHR43133:SF51">
    <property type="entry name" value="RNA POLYMERASE SIGMA FACTOR"/>
    <property type="match status" value="1"/>
</dbReference>
<keyword evidence="8" id="KW-1185">Reference proteome</keyword>